<dbReference type="EMBL" id="QDEB01057555">
    <property type="protein sequence ID" value="RZC36915.1"/>
    <property type="molecule type" value="Genomic_DNA"/>
</dbReference>
<keyword evidence="2" id="KW-1185">Reference proteome</keyword>
<dbReference type="Proteomes" id="UP000292052">
    <property type="component" value="Unassembled WGS sequence"/>
</dbReference>
<gene>
    <name evidence="1" type="ORF">BDFB_009893</name>
</gene>
<protein>
    <submittedName>
        <fullName evidence="1">Uncharacterized protein</fullName>
    </submittedName>
</protein>
<proteinExistence type="predicted"/>
<comment type="caution">
    <text evidence="1">The sequence shown here is derived from an EMBL/GenBank/DDBJ whole genome shotgun (WGS) entry which is preliminary data.</text>
</comment>
<dbReference type="AlphaFoldDB" id="A0A482VVN3"/>
<name>A0A482VVN3_ASBVE</name>
<evidence type="ECO:0000313" key="1">
    <source>
        <dbReference type="EMBL" id="RZC36915.1"/>
    </source>
</evidence>
<sequence>MVLPLTDAARALALVLDGSSQYYAAKVSGNPSGKSVLMNGMIVFFRQVSSVVETLLLLCYDAGSIIVWGRPYGNPHG</sequence>
<organism evidence="1 2">
    <name type="scientific">Asbolus verrucosus</name>
    <name type="common">Desert ironclad beetle</name>
    <dbReference type="NCBI Taxonomy" id="1661398"/>
    <lineage>
        <taxon>Eukaryota</taxon>
        <taxon>Metazoa</taxon>
        <taxon>Ecdysozoa</taxon>
        <taxon>Arthropoda</taxon>
        <taxon>Hexapoda</taxon>
        <taxon>Insecta</taxon>
        <taxon>Pterygota</taxon>
        <taxon>Neoptera</taxon>
        <taxon>Endopterygota</taxon>
        <taxon>Coleoptera</taxon>
        <taxon>Polyphaga</taxon>
        <taxon>Cucujiformia</taxon>
        <taxon>Tenebrionidae</taxon>
        <taxon>Pimeliinae</taxon>
        <taxon>Asbolus</taxon>
    </lineage>
</organism>
<evidence type="ECO:0000313" key="2">
    <source>
        <dbReference type="Proteomes" id="UP000292052"/>
    </source>
</evidence>
<feature type="non-terminal residue" evidence="1">
    <location>
        <position position="77"/>
    </location>
</feature>
<accession>A0A482VVN3</accession>
<reference evidence="1 2" key="1">
    <citation type="submission" date="2017-03" db="EMBL/GenBank/DDBJ databases">
        <title>Genome of the blue death feigning beetle - Asbolus verrucosus.</title>
        <authorList>
            <person name="Rider S.D."/>
        </authorList>
    </citation>
    <scope>NUCLEOTIDE SEQUENCE [LARGE SCALE GENOMIC DNA]</scope>
    <source>
        <strain evidence="1">Butters</strain>
        <tissue evidence="1">Head and leg muscle</tissue>
    </source>
</reference>